<keyword evidence="3" id="KW-0805">Transcription regulation</keyword>
<dbReference type="SUPFAM" id="SSF54160">
    <property type="entry name" value="Chromo domain-like"/>
    <property type="match status" value="1"/>
</dbReference>
<keyword evidence="2" id="KW-0156">Chromatin regulator</keyword>
<keyword evidence="5" id="KW-0539">Nucleus</keyword>
<dbReference type="WBParaSite" id="PgR047_g010_t04">
    <property type="protein sequence ID" value="PgR047_g010_t04"/>
    <property type="gene ID" value="PgR047_g010"/>
</dbReference>
<evidence type="ECO:0000313" key="11">
    <source>
        <dbReference type="WBParaSite" id="PgR047_g010_t05"/>
    </source>
</evidence>
<dbReference type="GO" id="GO:0005634">
    <property type="term" value="C:nucleus"/>
    <property type="evidence" value="ECO:0007669"/>
    <property type="project" value="UniProtKB-SubCell"/>
</dbReference>
<evidence type="ECO:0000256" key="5">
    <source>
        <dbReference type="ARBA" id="ARBA00023242"/>
    </source>
</evidence>
<dbReference type="AlphaFoldDB" id="A0A915BMK3"/>
<organism evidence="9 11">
    <name type="scientific">Parascaris univalens</name>
    <name type="common">Nematode worm</name>
    <dbReference type="NCBI Taxonomy" id="6257"/>
    <lineage>
        <taxon>Eukaryota</taxon>
        <taxon>Metazoa</taxon>
        <taxon>Ecdysozoa</taxon>
        <taxon>Nematoda</taxon>
        <taxon>Chromadorea</taxon>
        <taxon>Rhabditida</taxon>
        <taxon>Spirurina</taxon>
        <taxon>Ascaridomorpha</taxon>
        <taxon>Ascaridoidea</taxon>
        <taxon>Ascarididae</taxon>
        <taxon>Parascaris</taxon>
    </lineage>
</organism>
<name>A0A915BMK3_PARUN</name>
<dbReference type="InterPro" id="IPR008676">
    <property type="entry name" value="MRG"/>
</dbReference>
<dbReference type="GO" id="GO:0006325">
    <property type="term" value="P:chromatin organization"/>
    <property type="evidence" value="ECO:0007669"/>
    <property type="project" value="UniProtKB-KW"/>
</dbReference>
<protein>
    <submittedName>
        <fullName evidence="10 11">MRG domain-containing protein</fullName>
    </submittedName>
</protein>
<keyword evidence="4" id="KW-0804">Transcription</keyword>
<dbReference type="InterPro" id="IPR038217">
    <property type="entry name" value="MRG_C_sf"/>
</dbReference>
<dbReference type="PANTHER" id="PTHR10880">
    <property type="entry name" value="MORTALITY FACTOR 4-LIKE PROTEIN"/>
    <property type="match status" value="1"/>
</dbReference>
<dbReference type="WBParaSite" id="PgR047_g010_t05">
    <property type="protein sequence ID" value="PgR047_g010_t05"/>
    <property type="gene ID" value="PgR047_g010"/>
</dbReference>
<comment type="subcellular location">
    <subcellularLocation>
        <location evidence="1">Nucleus</location>
    </subcellularLocation>
</comment>
<proteinExistence type="predicted"/>
<dbReference type="Pfam" id="PF22732">
    <property type="entry name" value="MSL3_chromo-like"/>
    <property type="match status" value="1"/>
</dbReference>
<evidence type="ECO:0000259" key="8">
    <source>
        <dbReference type="Pfam" id="PF22732"/>
    </source>
</evidence>
<dbReference type="InterPro" id="IPR026541">
    <property type="entry name" value="MRG_dom"/>
</dbReference>
<dbReference type="GO" id="GO:0006355">
    <property type="term" value="P:regulation of DNA-templated transcription"/>
    <property type="evidence" value="ECO:0007669"/>
    <property type="project" value="InterPro"/>
</dbReference>
<dbReference type="InterPro" id="IPR053820">
    <property type="entry name" value="MSL3_chromo-like"/>
</dbReference>
<evidence type="ECO:0000259" key="7">
    <source>
        <dbReference type="Pfam" id="PF05712"/>
    </source>
</evidence>
<sequence length="555" mass="62172">GKSHISVATSAASMLLYDVFGDASHVMVVLRNLSGASTVGSPLASSQEIQLGRIRCKRAESSCVALFEEEVECRWRLHHHLSESQSLYCISITMATPTVQRSKLKYELNDRVLCQHTDNLYYDAKVVGVSTTASGVRLYTIHYKGWSKRYDEIFEESKAAYRLRPFTESDFAKAKAELKAAQAQNESTRRARIMSVRKRVPKKSSESRKEESVISTIPRNNINKDKSASVRAARALSARARSARKACRLSIGSAAAALRIGSGIHNTKTNEEELSENQVESTSYAKVPPSRTGYRKRKLVHSDNSLASTAEKRRFSGSEAGRNETDSHTFMSSAEKCRGVHNGGERKECPMSLCLSDDDRPFYDFTSKELPIKIQQVLKRDMELTLTGRTLARLPARSSTSKILNEFAKYMQRLNDVCGKPNRYISPMWRATACALTECVECLKDMMDVILTKQLLTEKELQRHEELVASAIIRTDRDIVGASQSSGLRPCEVYGYIHLLRLLVTFGPMQKSVITKDALVMEALKGFSSCLNLYLANHSEELFNEDEDYVPVSTQ</sequence>
<dbReference type="InterPro" id="IPR016197">
    <property type="entry name" value="Chromo-like_dom_sf"/>
</dbReference>
<feature type="domain" description="MSL3 chromodomain-like" evidence="8">
    <location>
        <begin position="106"/>
        <end position="157"/>
    </location>
</feature>
<dbReference type="Gene3D" id="1.10.274.30">
    <property type="entry name" value="MRG domain"/>
    <property type="match status" value="1"/>
</dbReference>
<evidence type="ECO:0000256" key="2">
    <source>
        <dbReference type="ARBA" id="ARBA00022853"/>
    </source>
</evidence>
<dbReference type="GO" id="GO:0035267">
    <property type="term" value="C:NuA4 histone acetyltransferase complex"/>
    <property type="evidence" value="ECO:0007669"/>
    <property type="project" value="TreeGrafter"/>
</dbReference>
<feature type="domain" description="MRG" evidence="7">
    <location>
        <begin position="369"/>
        <end position="550"/>
    </location>
</feature>
<evidence type="ECO:0000313" key="9">
    <source>
        <dbReference type="Proteomes" id="UP000887569"/>
    </source>
</evidence>
<dbReference type="Proteomes" id="UP000887569">
    <property type="component" value="Unplaced"/>
</dbReference>
<feature type="region of interest" description="Disordered" evidence="6">
    <location>
        <begin position="270"/>
        <end position="330"/>
    </location>
</feature>
<accession>A0A915BMK3</accession>
<dbReference type="Gene3D" id="2.30.30.140">
    <property type="match status" value="1"/>
</dbReference>
<evidence type="ECO:0000256" key="4">
    <source>
        <dbReference type="ARBA" id="ARBA00023163"/>
    </source>
</evidence>
<feature type="compositionally biased region" description="Basic and acidic residues" evidence="6">
    <location>
        <begin position="310"/>
        <end position="327"/>
    </location>
</feature>
<dbReference type="PANTHER" id="PTHR10880:SF48">
    <property type="entry name" value="MORTALITY FACTOR 4 LIKE 2"/>
    <property type="match status" value="1"/>
</dbReference>
<dbReference type="Pfam" id="PF05712">
    <property type="entry name" value="MRG"/>
    <property type="match status" value="1"/>
</dbReference>
<dbReference type="PROSITE" id="PS51640">
    <property type="entry name" value="MRG"/>
    <property type="match status" value="1"/>
</dbReference>
<keyword evidence="9" id="KW-1185">Reference proteome</keyword>
<evidence type="ECO:0000313" key="10">
    <source>
        <dbReference type="WBParaSite" id="PgR047_g010_t04"/>
    </source>
</evidence>
<evidence type="ECO:0000256" key="3">
    <source>
        <dbReference type="ARBA" id="ARBA00023015"/>
    </source>
</evidence>
<evidence type="ECO:0000256" key="1">
    <source>
        <dbReference type="ARBA" id="ARBA00004123"/>
    </source>
</evidence>
<evidence type="ECO:0000256" key="6">
    <source>
        <dbReference type="SAM" id="MobiDB-lite"/>
    </source>
</evidence>
<reference evidence="10 11" key="1">
    <citation type="submission" date="2022-11" db="UniProtKB">
        <authorList>
            <consortium name="WormBaseParasite"/>
        </authorList>
    </citation>
    <scope>IDENTIFICATION</scope>
</reference>